<feature type="binding site" evidence="6">
    <location>
        <position position="111"/>
    </location>
    <ligand>
        <name>FMN</name>
        <dbReference type="ChEBI" id="CHEBI:58210"/>
    </ligand>
</feature>
<keyword evidence="4 9" id="KW-0503">Monooxygenase</keyword>
<evidence type="ECO:0000256" key="5">
    <source>
        <dbReference type="ARBA" id="ARBA00033748"/>
    </source>
</evidence>
<evidence type="ECO:0000313" key="10">
    <source>
        <dbReference type="Proteomes" id="UP000551501"/>
    </source>
</evidence>
<evidence type="ECO:0000256" key="4">
    <source>
        <dbReference type="ARBA" id="ARBA00023033"/>
    </source>
</evidence>
<feature type="binding site" evidence="6">
    <location>
        <position position="165"/>
    </location>
    <ligand>
        <name>FMN</name>
        <dbReference type="ChEBI" id="CHEBI:58210"/>
    </ligand>
</feature>
<dbReference type="GO" id="GO:0004497">
    <property type="term" value="F:monooxygenase activity"/>
    <property type="evidence" value="ECO:0007669"/>
    <property type="project" value="UniProtKB-KW"/>
</dbReference>
<dbReference type="AlphaFoldDB" id="A0A840F0S0"/>
<dbReference type="Pfam" id="PF00296">
    <property type="entry name" value="Bac_luciferase"/>
    <property type="match status" value="1"/>
</dbReference>
<evidence type="ECO:0000256" key="1">
    <source>
        <dbReference type="ARBA" id="ARBA00022630"/>
    </source>
</evidence>
<dbReference type="Gene3D" id="3.20.20.30">
    <property type="entry name" value="Luciferase-like domain"/>
    <property type="match status" value="1"/>
</dbReference>
<sequence length="458" mass="50857">MTDSTPGQAKEIRLNMLEQCNPSFQAFGLWTHPRDVSTGYTSIDYWVEYAKMLERGLFDNFFLADVYGIPDVFEGRADGALKNGCQGPSLDPTVLLPAMAYATTNLCFTVTGSVTYEQPYQFARRFSTLDHMLDGRLGWNIVTSYLTSGAIAMGRDGLETHDTRYDIADEFLDGVYSLWEGSWDAGAVVRDKSAPLYVDPAKVRPVSLDGEHYRFTAIAATETSPQRTPVLFQAGTSSRGKAFAAAHAEGVYINGTSKEVVAGHIADFRKVAADSGRDPRALKFFMGISVFVDDTEQAAKDRHAEYLQYSSTEGLMAMLSGAMGIDLSQYPLDERIEFQENDSNRSVMEAMTRNNELTLRQALEARALNGTNLALVGSAEQVADELISWMDETDIDGFNIARIVNHETTQNFIDKVIPILQERGRYKAAYGEGTFRERLFGDGPHLPEDHPAAQKRQY</sequence>
<feature type="region of interest" description="Disordered" evidence="7">
    <location>
        <begin position="439"/>
        <end position="458"/>
    </location>
</feature>
<feature type="binding site" evidence="6">
    <location>
        <position position="237"/>
    </location>
    <ligand>
        <name>FMN</name>
        <dbReference type="ChEBI" id="CHEBI:58210"/>
    </ligand>
</feature>
<feature type="binding site" evidence="6">
    <location>
        <position position="65"/>
    </location>
    <ligand>
        <name>FMN</name>
        <dbReference type="ChEBI" id="CHEBI:58210"/>
    </ligand>
</feature>
<keyword evidence="3" id="KW-0560">Oxidoreductase</keyword>
<evidence type="ECO:0000259" key="8">
    <source>
        <dbReference type="Pfam" id="PF00296"/>
    </source>
</evidence>
<organism evidence="9 10">
    <name type="scientific">Gordonia humi</name>
    <dbReference type="NCBI Taxonomy" id="686429"/>
    <lineage>
        <taxon>Bacteria</taxon>
        <taxon>Bacillati</taxon>
        <taxon>Actinomycetota</taxon>
        <taxon>Actinomycetes</taxon>
        <taxon>Mycobacteriales</taxon>
        <taxon>Gordoniaceae</taxon>
        <taxon>Gordonia</taxon>
    </lineage>
</organism>
<name>A0A840F0S0_9ACTN</name>
<proteinExistence type="inferred from homology"/>
<dbReference type="InterPro" id="IPR051260">
    <property type="entry name" value="Diverse_substr_monoxygenases"/>
</dbReference>
<evidence type="ECO:0000256" key="7">
    <source>
        <dbReference type="SAM" id="MobiDB-lite"/>
    </source>
</evidence>
<dbReference type="InterPro" id="IPR011251">
    <property type="entry name" value="Luciferase-like_dom"/>
</dbReference>
<dbReference type="RefSeq" id="WP_183370031.1">
    <property type="nucleotide sequence ID" value="NZ_BAABHL010000037.1"/>
</dbReference>
<reference evidence="9 10" key="1">
    <citation type="submission" date="2020-08" db="EMBL/GenBank/DDBJ databases">
        <title>Sequencing the genomes of 1000 actinobacteria strains.</title>
        <authorList>
            <person name="Klenk H.-P."/>
        </authorList>
    </citation>
    <scope>NUCLEOTIDE SEQUENCE [LARGE SCALE GENOMIC DNA]</scope>
    <source>
        <strain evidence="9 10">DSM 45298</strain>
    </source>
</reference>
<dbReference type="InterPro" id="IPR016215">
    <property type="entry name" value="NTA_MOA"/>
</dbReference>
<dbReference type="EMBL" id="JACIFP010000001">
    <property type="protein sequence ID" value="MBB4134919.1"/>
    <property type="molecule type" value="Genomic_DNA"/>
</dbReference>
<feature type="domain" description="Luciferase-like" evidence="8">
    <location>
        <begin position="29"/>
        <end position="388"/>
    </location>
</feature>
<evidence type="ECO:0000256" key="2">
    <source>
        <dbReference type="ARBA" id="ARBA00022643"/>
    </source>
</evidence>
<keyword evidence="2 6" id="KW-0288">FMN</keyword>
<comment type="caution">
    <text evidence="9">The sequence shown here is derived from an EMBL/GenBank/DDBJ whole genome shotgun (WGS) entry which is preliminary data.</text>
</comment>
<keyword evidence="10" id="KW-1185">Reference proteome</keyword>
<feature type="compositionally biased region" description="Basic and acidic residues" evidence="7">
    <location>
        <begin position="439"/>
        <end position="452"/>
    </location>
</feature>
<protein>
    <submittedName>
        <fullName evidence="9">FMN-dependent oxidoreductase (Nitrilotriacetate monooxygenase family)</fullName>
    </submittedName>
</protein>
<comment type="similarity">
    <text evidence="5">Belongs to the NtaA/SnaA/DszA monooxygenase family.</text>
</comment>
<dbReference type="PANTHER" id="PTHR30011:SF16">
    <property type="entry name" value="C2H2 FINGER DOMAIN TRANSCRIPTION FACTOR (EUROFUNG)-RELATED"/>
    <property type="match status" value="1"/>
</dbReference>
<dbReference type="InterPro" id="IPR036661">
    <property type="entry name" value="Luciferase-like_sf"/>
</dbReference>
<accession>A0A840F0S0</accession>
<feature type="binding site" evidence="6">
    <location>
        <position position="161"/>
    </location>
    <ligand>
        <name>FMN</name>
        <dbReference type="ChEBI" id="CHEBI:58210"/>
    </ligand>
</feature>
<dbReference type="Proteomes" id="UP000551501">
    <property type="component" value="Unassembled WGS sequence"/>
</dbReference>
<dbReference type="SUPFAM" id="SSF51679">
    <property type="entry name" value="Bacterial luciferase-like"/>
    <property type="match status" value="1"/>
</dbReference>
<dbReference type="PIRSF" id="PIRSF000337">
    <property type="entry name" value="NTA_MOA"/>
    <property type="match status" value="1"/>
</dbReference>
<keyword evidence="1 6" id="KW-0285">Flavoprotein</keyword>
<dbReference type="PANTHER" id="PTHR30011">
    <property type="entry name" value="ALKANESULFONATE MONOOXYGENASE-RELATED"/>
    <property type="match status" value="1"/>
</dbReference>
<evidence type="ECO:0000256" key="6">
    <source>
        <dbReference type="PIRSR" id="PIRSR000337-1"/>
    </source>
</evidence>
<dbReference type="NCBIfam" id="TIGR03860">
    <property type="entry name" value="FMN_nitrolo"/>
    <property type="match status" value="1"/>
</dbReference>
<evidence type="ECO:0000313" key="9">
    <source>
        <dbReference type="EMBL" id="MBB4134919.1"/>
    </source>
</evidence>
<evidence type="ECO:0000256" key="3">
    <source>
        <dbReference type="ARBA" id="ARBA00023002"/>
    </source>
</evidence>
<gene>
    <name evidence="9" type="ORF">BKA16_001471</name>
</gene>
<dbReference type="GO" id="GO:0016705">
    <property type="term" value="F:oxidoreductase activity, acting on paired donors, with incorporation or reduction of molecular oxygen"/>
    <property type="evidence" value="ECO:0007669"/>
    <property type="project" value="InterPro"/>
</dbReference>